<evidence type="ECO:0000313" key="3">
    <source>
        <dbReference type="Proteomes" id="UP000032452"/>
    </source>
</evidence>
<protein>
    <submittedName>
        <fullName evidence="2">Uncharacterized protein</fullName>
    </submittedName>
</protein>
<name>A0A0D8ZLG9_9CYAN</name>
<feature type="compositionally biased region" description="Basic residues" evidence="1">
    <location>
        <begin position="116"/>
        <end position="127"/>
    </location>
</feature>
<feature type="compositionally biased region" description="Low complexity" evidence="1">
    <location>
        <begin position="92"/>
        <end position="115"/>
    </location>
</feature>
<evidence type="ECO:0000313" key="2">
    <source>
        <dbReference type="EMBL" id="KJH69585.1"/>
    </source>
</evidence>
<dbReference type="RefSeq" id="WP_045057021.1">
    <property type="nucleotide sequence ID" value="NZ_CAWMDP010000039.1"/>
</dbReference>
<comment type="caution">
    <text evidence="2">The sequence shown here is derived from an EMBL/GenBank/DDBJ whole genome shotgun (WGS) entry which is preliminary data.</text>
</comment>
<evidence type="ECO:0000256" key="1">
    <source>
        <dbReference type="SAM" id="MobiDB-lite"/>
    </source>
</evidence>
<dbReference type="EMBL" id="JYON01000038">
    <property type="protein sequence ID" value="KJH69585.1"/>
    <property type="molecule type" value="Genomic_DNA"/>
</dbReference>
<dbReference type="Proteomes" id="UP000032452">
    <property type="component" value="Unassembled WGS sequence"/>
</dbReference>
<feature type="region of interest" description="Disordered" evidence="1">
    <location>
        <begin position="52"/>
        <end position="131"/>
    </location>
</feature>
<dbReference type="AlphaFoldDB" id="A0A0D8ZLG9"/>
<proteinExistence type="predicted"/>
<keyword evidence="3" id="KW-1185">Reference proteome</keyword>
<organism evidence="2 3">
    <name type="scientific">Aliterella atlantica CENA595</name>
    <dbReference type="NCBI Taxonomy" id="1618023"/>
    <lineage>
        <taxon>Bacteria</taxon>
        <taxon>Bacillati</taxon>
        <taxon>Cyanobacteriota</taxon>
        <taxon>Cyanophyceae</taxon>
        <taxon>Chroococcidiopsidales</taxon>
        <taxon>Aliterellaceae</taxon>
        <taxon>Aliterella</taxon>
    </lineage>
</organism>
<gene>
    <name evidence="2" type="ORF">UH38_22870</name>
</gene>
<sequence>MQNSQPANPTITKLLEADADLAAQEAELNAQLQSIGEKRRSLKTVIDMFVPAPTADTVPVATPAQPPVDEEQSQPTAPDDVLSELDGAMTDAPKASAPQPQKQQGKKNSSSASTKQSKKSTPVKKSSKAPDTWHEYVKDDFSNISLAEAVSKVMQQHPKQVLEIATIIDNIFVNEIPKEIRSTARERVSNVLSVGAKKGDWYRGQLGKYSMSESAVKG</sequence>
<accession>A0A0D8ZLG9</accession>
<reference evidence="2 3" key="1">
    <citation type="submission" date="2015-02" db="EMBL/GenBank/DDBJ databases">
        <title>Draft genome of a novel marine cyanobacterium (Chroococcales) isolated from South Atlantic Ocean.</title>
        <authorList>
            <person name="Rigonato J."/>
            <person name="Alvarenga D.O."/>
            <person name="Branco L.H."/>
            <person name="Varani A.M."/>
            <person name="Brandini F.P."/>
            <person name="Fiore M.F."/>
        </authorList>
    </citation>
    <scope>NUCLEOTIDE SEQUENCE [LARGE SCALE GENOMIC DNA]</scope>
    <source>
        <strain evidence="2 3">CENA595</strain>
    </source>
</reference>
<feature type="compositionally biased region" description="Low complexity" evidence="1">
    <location>
        <begin position="52"/>
        <end position="63"/>
    </location>
</feature>
<dbReference type="OrthoDB" id="576348at2"/>